<organism evidence="1 2">
    <name type="scientific">Limnoglobus roseus</name>
    <dbReference type="NCBI Taxonomy" id="2598579"/>
    <lineage>
        <taxon>Bacteria</taxon>
        <taxon>Pseudomonadati</taxon>
        <taxon>Planctomycetota</taxon>
        <taxon>Planctomycetia</taxon>
        <taxon>Gemmatales</taxon>
        <taxon>Gemmataceae</taxon>
        <taxon>Limnoglobus</taxon>
    </lineage>
</organism>
<gene>
    <name evidence="1" type="ORF">PX52LOC_06154</name>
</gene>
<reference evidence="2" key="1">
    <citation type="submission" date="2019-08" db="EMBL/GenBank/DDBJ databases">
        <title>Limnoglobus roseus gen. nov., sp. nov., a novel freshwater planctomycete with a giant genome from the family Gemmataceae.</title>
        <authorList>
            <person name="Kulichevskaya I.S."/>
            <person name="Naumoff D.G."/>
            <person name="Miroshnikov K."/>
            <person name="Ivanova A."/>
            <person name="Philippov D.A."/>
            <person name="Hakobyan A."/>
            <person name="Rijpstra I.C."/>
            <person name="Sinninghe Damste J.S."/>
            <person name="Liesack W."/>
            <person name="Dedysh S.N."/>
        </authorList>
    </citation>
    <scope>NUCLEOTIDE SEQUENCE [LARGE SCALE GENOMIC DNA]</scope>
    <source>
        <strain evidence="2">PX52</strain>
    </source>
</reference>
<name>A0A5C1ALN6_9BACT</name>
<keyword evidence="2" id="KW-1185">Reference proteome</keyword>
<accession>A0A5C1ALN6</accession>
<dbReference type="OrthoDB" id="270701at2"/>
<evidence type="ECO:0000313" key="2">
    <source>
        <dbReference type="Proteomes" id="UP000324974"/>
    </source>
</evidence>
<evidence type="ECO:0000313" key="1">
    <source>
        <dbReference type="EMBL" id="QEL19097.1"/>
    </source>
</evidence>
<dbReference type="Proteomes" id="UP000324974">
    <property type="component" value="Chromosome"/>
</dbReference>
<dbReference type="KEGG" id="lrs:PX52LOC_06154"/>
<dbReference type="RefSeq" id="WP_149113533.1">
    <property type="nucleotide sequence ID" value="NZ_CP042425.1"/>
</dbReference>
<dbReference type="AlphaFoldDB" id="A0A5C1ALN6"/>
<sequence>MLVDLFGLTMETPGVTFYLWSPWRCAALEHKLFESVVKLPHAKLEKEPDEVRLHITETKSWKQALQNFSRVLKGWQEEGVDANNEKRAWRWLLEGDVDANGYDHKGEKSAFWLFLRLSMDRGGPVEEEKGEDLDMNGFGVCVWGAEE</sequence>
<protein>
    <submittedName>
        <fullName evidence="1">Uncharacterized protein</fullName>
    </submittedName>
</protein>
<proteinExistence type="predicted"/>
<dbReference type="EMBL" id="CP042425">
    <property type="protein sequence ID" value="QEL19097.1"/>
    <property type="molecule type" value="Genomic_DNA"/>
</dbReference>